<organism evidence="9 10">
    <name type="scientific">Pochonia chlamydosporia 170</name>
    <dbReference type="NCBI Taxonomy" id="1380566"/>
    <lineage>
        <taxon>Eukaryota</taxon>
        <taxon>Fungi</taxon>
        <taxon>Dikarya</taxon>
        <taxon>Ascomycota</taxon>
        <taxon>Pezizomycotina</taxon>
        <taxon>Sordariomycetes</taxon>
        <taxon>Hypocreomycetidae</taxon>
        <taxon>Hypocreales</taxon>
        <taxon>Clavicipitaceae</taxon>
        <taxon>Pochonia</taxon>
    </lineage>
</organism>
<dbReference type="AlphaFoldDB" id="A0A179F1F4"/>
<evidence type="ECO:0000256" key="1">
    <source>
        <dbReference type="ARBA" id="ARBA00001974"/>
    </source>
</evidence>
<dbReference type="InterPro" id="IPR000960">
    <property type="entry name" value="Flavin_mOase"/>
</dbReference>
<dbReference type="Gene3D" id="3.50.50.60">
    <property type="entry name" value="FAD/NAD(P)-binding domain"/>
    <property type="match status" value="2"/>
</dbReference>
<dbReference type="OrthoDB" id="66881at2759"/>
<dbReference type="Pfam" id="PF00743">
    <property type="entry name" value="FMO-like"/>
    <property type="match status" value="2"/>
</dbReference>
<keyword evidence="5" id="KW-0521">NADP</keyword>
<dbReference type="GO" id="GO:0050661">
    <property type="term" value="F:NADP binding"/>
    <property type="evidence" value="ECO:0007669"/>
    <property type="project" value="InterPro"/>
</dbReference>
<evidence type="ECO:0000256" key="8">
    <source>
        <dbReference type="SAM" id="MobiDB-lite"/>
    </source>
</evidence>
<evidence type="ECO:0000256" key="3">
    <source>
        <dbReference type="ARBA" id="ARBA00022630"/>
    </source>
</evidence>
<feature type="region of interest" description="Disordered" evidence="8">
    <location>
        <begin position="47"/>
        <end position="78"/>
    </location>
</feature>
<evidence type="ECO:0000256" key="6">
    <source>
        <dbReference type="ARBA" id="ARBA00023002"/>
    </source>
</evidence>
<keyword evidence="3" id="KW-0285">Flavoprotein</keyword>
<comment type="similarity">
    <text evidence="2">Belongs to the FMO family.</text>
</comment>
<accession>A0A179F1F4</accession>
<dbReference type="GO" id="GO:0004499">
    <property type="term" value="F:N,N-dimethylaniline monooxygenase activity"/>
    <property type="evidence" value="ECO:0007669"/>
    <property type="project" value="InterPro"/>
</dbReference>
<evidence type="ECO:0000256" key="7">
    <source>
        <dbReference type="ARBA" id="ARBA00023033"/>
    </source>
</evidence>
<proteinExistence type="inferred from homology"/>
<keyword evidence="7 9" id="KW-0503">Monooxygenase</keyword>
<evidence type="ECO:0000313" key="9">
    <source>
        <dbReference type="EMBL" id="OAQ59252.1"/>
    </source>
</evidence>
<comment type="caution">
    <text evidence="9">The sequence shown here is derived from an EMBL/GenBank/DDBJ whole genome shotgun (WGS) entry which is preliminary data.</text>
</comment>
<keyword evidence="10" id="KW-1185">Reference proteome</keyword>
<keyword evidence="4" id="KW-0274">FAD</keyword>
<gene>
    <name evidence="9" type="ORF">VFPPC_10276</name>
</gene>
<dbReference type="RefSeq" id="XP_018137307.1">
    <property type="nucleotide sequence ID" value="XM_018288673.1"/>
</dbReference>
<sequence>MKSAKLDVKSVAVIGAGAAGAITVSALQAENYFERVRVFERRESAGGTWIHDQDPGPPRAVHPGKLPTEIDRPLQIPNDLPRVTAPCSQERWTLTPIYDTLTTNVPDIAMSFSDSKFPYGPFVPHYVAKQYIENYFAIHKTDYLLELNTTVEDLSSVPAGGRDAAAWKLTLRKYDPTRHVDIWWEEFFDAVVLANGHYSVPYVPQVEGLEQYIKKYPGRVSHSKFYRSPLVYESKRVIVVGNSASGHDVSTDLVTAAQHPVYVSRRSKSKWDGDDPPFGISWKPTIREYKQDGTVIFSDGTYLDNIDTIIYCTGYKASFPFWNEKTNKGSLWDYKRDRLVGSYQHTFFRDYPNLGIVGLPRTLTFRSFEYQAIALARLWSNRNSVALPPREIQEWWETEQDRKTRSRRGKFHDIPWENGETTEYLEYLFKIAGLGTIHGEGRIPPALGKEMVWAIEHIHKYPEPPTHEKNGVGEDEDEGESWLLVPDRRKDLFGFL</sequence>
<dbReference type="PRINTS" id="PR00370">
    <property type="entry name" value="FMOXYGENASE"/>
</dbReference>
<dbReference type="SUPFAM" id="SSF51905">
    <property type="entry name" value="FAD/NAD(P)-binding domain"/>
    <property type="match status" value="2"/>
</dbReference>
<evidence type="ECO:0000256" key="5">
    <source>
        <dbReference type="ARBA" id="ARBA00022857"/>
    </source>
</evidence>
<dbReference type="PANTHER" id="PTHR23023">
    <property type="entry name" value="DIMETHYLANILINE MONOOXYGENASE"/>
    <property type="match status" value="1"/>
</dbReference>
<comment type="cofactor">
    <cofactor evidence="1">
        <name>FAD</name>
        <dbReference type="ChEBI" id="CHEBI:57692"/>
    </cofactor>
</comment>
<reference evidence="9 10" key="1">
    <citation type="journal article" date="2016" name="PLoS Pathog.">
        <title>Biosynthesis of antibiotic leucinostatins in bio-control fungus Purpureocillium lilacinum and their inhibition on phytophthora revealed by genome mining.</title>
        <authorList>
            <person name="Wang G."/>
            <person name="Liu Z."/>
            <person name="Lin R."/>
            <person name="Li E."/>
            <person name="Mao Z."/>
            <person name="Ling J."/>
            <person name="Yang Y."/>
            <person name="Yin W.B."/>
            <person name="Xie B."/>
        </authorList>
    </citation>
    <scope>NUCLEOTIDE SEQUENCE [LARGE SCALE GENOMIC DNA]</scope>
    <source>
        <strain evidence="9">170</strain>
    </source>
</reference>
<dbReference type="KEGG" id="pchm:VFPPC_10276"/>
<name>A0A179F1F4_METCM</name>
<evidence type="ECO:0000313" key="10">
    <source>
        <dbReference type="Proteomes" id="UP000078397"/>
    </source>
</evidence>
<dbReference type="GO" id="GO:0050660">
    <property type="term" value="F:flavin adenine dinucleotide binding"/>
    <property type="evidence" value="ECO:0007669"/>
    <property type="project" value="InterPro"/>
</dbReference>
<evidence type="ECO:0000256" key="4">
    <source>
        <dbReference type="ARBA" id="ARBA00022827"/>
    </source>
</evidence>
<dbReference type="InterPro" id="IPR036188">
    <property type="entry name" value="FAD/NAD-bd_sf"/>
</dbReference>
<dbReference type="InterPro" id="IPR020946">
    <property type="entry name" value="Flavin_mOase-like"/>
</dbReference>
<dbReference type="GeneID" id="28852667"/>
<dbReference type="EMBL" id="LSBJ02000010">
    <property type="protein sequence ID" value="OAQ59252.1"/>
    <property type="molecule type" value="Genomic_DNA"/>
</dbReference>
<keyword evidence="6" id="KW-0560">Oxidoreductase</keyword>
<dbReference type="Proteomes" id="UP000078397">
    <property type="component" value="Unassembled WGS sequence"/>
</dbReference>
<evidence type="ECO:0000256" key="2">
    <source>
        <dbReference type="ARBA" id="ARBA00009183"/>
    </source>
</evidence>
<dbReference type="InterPro" id="IPR050346">
    <property type="entry name" value="FMO-like"/>
</dbReference>
<dbReference type="Pfam" id="PF13450">
    <property type="entry name" value="NAD_binding_8"/>
    <property type="match status" value="1"/>
</dbReference>
<dbReference type="FunFam" id="3.50.50.60:FF:000138">
    <property type="entry name" value="Flavin-containing monooxygenase"/>
    <property type="match status" value="1"/>
</dbReference>
<protein>
    <submittedName>
        <fullName evidence="9">Dimethylaniline monooxygenase</fullName>
    </submittedName>
</protein>